<feature type="non-terminal residue" evidence="1">
    <location>
        <position position="81"/>
    </location>
</feature>
<reference evidence="1" key="1">
    <citation type="submission" date="2018-05" db="EMBL/GenBank/DDBJ databases">
        <authorList>
            <person name="Lanie J.A."/>
            <person name="Ng W.-L."/>
            <person name="Kazmierczak K.M."/>
            <person name="Andrzejewski T.M."/>
            <person name="Davidsen T.M."/>
            <person name="Wayne K.J."/>
            <person name="Tettelin H."/>
            <person name="Glass J.I."/>
            <person name="Rusch D."/>
            <person name="Podicherti R."/>
            <person name="Tsui H.-C.T."/>
            <person name="Winkler M.E."/>
        </authorList>
    </citation>
    <scope>NUCLEOTIDE SEQUENCE</scope>
</reference>
<dbReference type="AlphaFoldDB" id="A0A382YVB1"/>
<evidence type="ECO:0000313" key="1">
    <source>
        <dbReference type="EMBL" id="SVD87192.1"/>
    </source>
</evidence>
<dbReference type="EMBL" id="UINC01178825">
    <property type="protein sequence ID" value="SVD87192.1"/>
    <property type="molecule type" value="Genomic_DNA"/>
</dbReference>
<organism evidence="1">
    <name type="scientific">marine metagenome</name>
    <dbReference type="NCBI Taxonomy" id="408172"/>
    <lineage>
        <taxon>unclassified sequences</taxon>
        <taxon>metagenomes</taxon>
        <taxon>ecological metagenomes</taxon>
    </lineage>
</organism>
<name>A0A382YVB1_9ZZZZ</name>
<protein>
    <submittedName>
        <fullName evidence="1">Uncharacterized protein</fullName>
    </submittedName>
</protein>
<feature type="non-terminal residue" evidence="1">
    <location>
        <position position="1"/>
    </location>
</feature>
<proteinExistence type="predicted"/>
<sequence length="81" mass="8911">VKGAVLEKALHSTGDRSRPKTERVLAIRIAGPVRPEDLLDLIDATETQTVQNTAILTIARKLEPKHLLARHAKLGPESRKT</sequence>
<accession>A0A382YVB1</accession>
<gene>
    <name evidence="1" type="ORF">METZ01_LOCUS440046</name>
</gene>